<protein>
    <recommendedName>
        <fullName evidence="7">Cytosine-specific methyltransferase</fullName>
        <ecNumber evidence="7">2.1.1.37</ecNumber>
    </recommendedName>
</protein>
<dbReference type="Gene3D" id="3.90.120.10">
    <property type="entry name" value="DNA Methylase, subunit A, domain 2"/>
    <property type="match status" value="1"/>
</dbReference>
<dbReference type="GO" id="GO:0004519">
    <property type="term" value="F:endonuclease activity"/>
    <property type="evidence" value="ECO:0007669"/>
    <property type="project" value="UniProtKB-KW"/>
</dbReference>
<dbReference type="InterPro" id="IPR050390">
    <property type="entry name" value="C5-Methyltransferase"/>
</dbReference>
<comment type="similarity">
    <text evidence="5 6">Belongs to the class I-like SAM-binding methyltransferase superfamily. C5-methyltransferase family.</text>
</comment>
<keyword evidence="8" id="KW-0255">Endonuclease</keyword>
<keyword evidence="3 5" id="KW-0949">S-adenosyl-L-methionine</keyword>
<dbReference type="InterPro" id="IPR029063">
    <property type="entry name" value="SAM-dependent_MTases_sf"/>
</dbReference>
<name>A0ABQ3VZC7_9LACO</name>
<evidence type="ECO:0000256" key="3">
    <source>
        <dbReference type="ARBA" id="ARBA00022691"/>
    </source>
</evidence>
<comment type="caution">
    <text evidence="8">The sequence shown here is derived from an EMBL/GenBank/DDBJ whole genome shotgun (WGS) entry which is preliminary data.</text>
</comment>
<dbReference type="Gene3D" id="3.40.50.150">
    <property type="entry name" value="Vaccinia Virus protein VP39"/>
    <property type="match status" value="1"/>
</dbReference>
<dbReference type="Proteomes" id="UP000604765">
    <property type="component" value="Unassembled WGS sequence"/>
</dbReference>
<dbReference type="Pfam" id="PF00145">
    <property type="entry name" value="DNA_methylase"/>
    <property type="match status" value="2"/>
</dbReference>
<dbReference type="PROSITE" id="PS00094">
    <property type="entry name" value="C5_MTASE_1"/>
    <property type="match status" value="1"/>
</dbReference>
<dbReference type="PROSITE" id="PS51679">
    <property type="entry name" value="SAM_MT_C5"/>
    <property type="match status" value="1"/>
</dbReference>
<dbReference type="PANTHER" id="PTHR10629">
    <property type="entry name" value="CYTOSINE-SPECIFIC METHYLTRANSFERASE"/>
    <property type="match status" value="1"/>
</dbReference>
<feature type="active site" evidence="5">
    <location>
        <position position="119"/>
    </location>
</feature>
<evidence type="ECO:0000313" key="9">
    <source>
        <dbReference type="Proteomes" id="UP000604765"/>
    </source>
</evidence>
<organism evidence="8 9">
    <name type="scientific">Lentilactobacillus fungorum</name>
    <dbReference type="NCBI Taxonomy" id="2201250"/>
    <lineage>
        <taxon>Bacteria</taxon>
        <taxon>Bacillati</taxon>
        <taxon>Bacillota</taxon>
        <taxon>Bacilli</taxon>
        <taxon>Lactobacillales</taxon>
        <taxon>Lactobacillaceae</taxon>
        <taxon>Lentilactobacillus</taxon>
    </lineage>
</organism>
<keyword evidence="4" id="KW-0680">Restriction system</keyword>
<dbReference type="SUPFAM" id="SSF53335">
    <property type="entry name" value="S-adenosyl-L-methionine-dependent methyltransferases"/>
    <property type="match status" value="1"/>
</dbReference>
<dbReference type="PRINTS" id="PR00105">
    <property type="entry name" value="C5METTRFRASE"/>
</dbReference>
<dbReference type="EC" id="2.1.1.37" evidence="7"/>
<dbReference type="InterPro" id="IPR018117">
    <property type="entry name" value="C5_DNA_meth_AS"/>
</dbReference>
<evidence type="ECO:0000256" key="7">
    <source>
        <dbReference type="RuleBase" id="RU000417"/>
    </source>
</evidence>
<accession>A0ABQ3VZC7</accession>
<evidence type="ECO:0000313" key="8">
    <source>
        <dbReference type="EMBL" id="GHP13920.1"/>
    </source>
</evidence>
<dbReference type="InterPro" id="IPR001525">
    <property type="entry name" value="C5_MeTfrase"/>
</dbReference>
<evidence type="ECO:0000256" key="1">
    <source>
        <dbReference type="ARBA" id="ARBA00022603"/>
    </source>
</evidence>
<evidence type="ECO:0000256" key="6">
    <source>
        <dbReference type="RuleBase" id="RU000416"/>
    </source>
</evidence>
<sequence>MTKLTIIDLFSGAGGLTEGFRSKNFEILGHVEMNKAACTTLELRDAFYWLKNKNEIQLYSDFLNGDLPLNELLSKVDQKLLHRTLNVTMSRQTLQSIFDFFDKSLCGGNVDGVIGGPPCQAYSTIGRARNAPKKSTDERIYLYKYYIEFLNRYNPKFFVFENVKGLKSFRDIDGKLLLPKMKKEFESAGYSLGVKTIDMSAYGVPQTRERVIIYGVPKKNRSQISRFFKYLQQTMEPAVNVKEVFADLPALTAGQEINRYSGEPNSFIKCNYRCMANIPLTQNISRPNSETDLKIYRQVVLAKRKGENLKYDNLPLQLQKHKHKDIFLDRFKVLDSCKPAHTIVAHIAKDGHHYIHPDIAQNRSITVREAARLQGFPDDYYFETSRTQAFLQIGNAVPPIFSRKIAASVSKLMLS</sequence>
<evidence type="ECO:0000256" key="5">
    <source>
        <dbReference type="PROSITE-ProRule" id="PRU01016"/>
    </source>
</evidence>
<reference evidence="8 9" key="1">
    <citation type="journal article" date="2021" name="Int. J. Syst. Evol. Microbiol.">
        <title>Lentilactobacillus fungorum sp. nov., isolated from spent mushroom substrates.</title>
        <authorList>
            <person name="Tohno M."/>
            <person name="Tanizawa Y."/>
            <person name="Kojima Y."/>
            <person name="Sakamoto M."/>
            <person name="Ohkuma M."/>
            <person name="Kobayashi H."/>
        </authorList>
    </citation>
    <scope>NUCLEOTIDE SEQUENCE [LARGE SCALE GENOMIC DNA]</scope>
    <source>
        <strain evidence="8 9">YK48G</strain>
    </source>
</reference>
<proteinExistence type="inferred from homology"/>
<evidence type="ECO:0000256" key="4">
    <source>
        <dbReference type="ARBA" id="ARBA00022747"/>
    </source>
</evidence>
<comment type="catalytic activity">
    <reaction evidence="7">
        <text>a 2'-deoxycytidine in DNA + S-adenosyl-L-methionine = a 5-methyl-2'-deoxycytidine in DNA + S-adenosyl-L-homocysteine + H(+)</text>
        <dbReference type="Rhea" id="RHEA:13681"/>
        <dbReference type="Rhea" id="RHEA-COMP:11369"/>
        <dbReference type="Rhea" id="RHEA-COMP:11370"/>
        <dbReference type="ChEBI" id="CHEBI:15378"/>
        <dbReference type="ChEBI" id="CHEBI:57856"/>
        <dbReference type="ChEBI" id="CHEBI:59789"/>
        <dbReference type="ChEBI" id="CHEBI:85452"/>
        <dbReference type="ChEBI" id="CHEBI:85454"/>
        <dbReference type="EC" id="2.1.1.37"/>
    </reaction>
</comment>
<dbReference type="PANTHER" id="PTHR10629:SF52">
    <property type="entry name" value="DNA (CYTOSINE-5)-METHYLTRANSFERASE 1"/>
    <property type="match status" value="1"/>
</dbReference>
<keyword evidence="9" id="KW-1185">Reference proteome</keyword>
<dbReference type="RefSeq" id="WP_203629938.1">
    <property type="nucleotide sequence ID" value="NZ_BNJR01000012.1"/>
</dbReference>
<keyword evidence="1 5" id="KW-0489">Methyltransferase</keyword>
<keyword evidence="8" id="KW-0378">Hydrolase</keyword>
<dbReference type="EMBL" id="BNJR01000012">
    <property type="protein sequence ID" value="GHP13920.1"/>
    <property type="molecule type" value="Genomic_DNA"/>
</dbReference>
<keyword evidence="2 5" id="KW-0808">Transferase</keyword>
<dbReference type="NCBIfam" id="TIGR00675">
    <property type="entry name" value="dcm"/>
    <property type="match status" value="1"/>
</dbReference>
<evidence type="ECO:0000256" key="2">
    <source>
        <dbReference type="ARBA" id="ARBA00022679"/>
    </source>
</evidence>
<keyword evidence="8" id="KW-0540">Nuclease</keyword>
<gene>
    <name evidence="8" type="ORF">YK48G_13450</name>
</gene>